<keyword evidence="1" id="KW-1133">Transmembrane helix</keyword>
<name>A0AAD2FX83_9STRA</name>
<evidence type="ECO:0008006" key="4">
    <source>
        <dbReference type="Google" id="ProtNLM"/>
    </source>
</evidence>
<feature type="transmembrane region" description="Helical" evidence="1">
    <location>
        <begin position="237"/>
        <end position="257"/>
    </location>
</feature>
<organism evidence="2 3">
    <name type="scientific">Cylindrotheca closterium</name>
    <dbReference type="NCBI Taxonomy" id="2856"/>
    <lineage>
        <taxon>Eukaryota</taxon>
        <taxon>Sar</taxon>
        <taxon>Stramenopiles</taxon>
        <taxon>Ochrophyta</taxon>
        <taxon>Bacillariophyta</taxon>
        <taxon>Bacillariophyceae</taxon>
        <taxon>Bacillariophycidae</taxon>
        <taxon>Bacillariales</taxon>
        <taxon>Bacillariaceae</taxon>
        <taxon>Cylindrotheca</taxon>
    </lineage>
</organism>
<evidence type="ECO:0000256" key="1">
    <source>
        <dbReference type="SAM" id="Phobius"/>
    </source>
</evidence>
<dbReference type="EMBL" id="CAKOGP040001903">
    <property type="protein sequence ID" value="CAJ1955962.1"/>
    <property type="molecule type" value="Genomic_DNA"/>
</dbReference>
<proteinExistence type="predicted"/>
<dbReference type="Proteomes" id="UP001295423">
    <property type="component" value="Unassembled WGS sequence"/>
</dbReference>
<reference evidence="2" key="1">
    <citation type="submission" date="2023-08" db="EMBL/GenBank/DDBJ databases">
        <authorList>
            <person name="Audoor S."/>
            <person name="Bilcke G."/>
        </authorList>
    </citation>
    <scope>NUCLEOTIDE SEQUENCE</scope>
</reference>
<keyword evidence="1" id="KW-0812">Transmembrane</keyword>
<dbReference type="AlphaFoldDB" id="A0AAD2FX83"/>
<feature type="transmembrane region" description="Helical" evidence="1">
    <location>
        <begin position="96"/>
        <end position="116"/>
    </location>
</feature>
<accession>A0AAD2FX83</accession>
<feature type="transmembrane region" description="Helical" evidence="1">
    <location>
        <begin position="205"/>
        <end position="225"/>
    </location>
</feature>
<evidence type="ECO:0000313" key="2">
    <source>
        <dbReference type="EMBL" id="CAJ1955962.1"/>
    </source>
</evidence>
<feature type="transmembrane region" description="Helical" evidence="1">
    <location>
        <begin position="309"/>
        <end position="333"/>
    </location>
</feature>
<sequence>MPNRQRRTRQRRARKRRPLQWLYDRVNGITVTTLDNDDDEDDMIVNTKPPCFLCLPPLTLKVCPWLLEQNGCCICLGSMGCCASNDNWARGTILKLGATCNVIAFLGMVLATLSLMNNEATAFATATLQDQGTSGTLSNKTAAGSFVLEEIHIYLGLRAATFSNPNTFGTTIVPYDRFCDENLGLTAYLSRDDCAVCKYTTLQRMIAILVALVAFVPTFGMDITRAYSNFDVNCQKVASSVLSLITLVGCIVAYLQFNQCLDSFFDGPVYYDKDDGGGYAAALFDPQSNPNAQFLNTEGLRQVDFDWQVGYGLLGLFLAMTFKSIHIICNCCIPTPEITRVRRDQEEYEQLALEESESDNSLYGW</sequence>
<keyword evidence="1" id="KW-0472">Membrane</keyword>
<protein>
    <recommendedName>
        <fullName evidence="4">Transmembrane protein</fullName>
    </recommendedName>
</protein>
<gene>
    <name evidence="2" type="ORF">CYCCA115_LOCUS16005</name>
</gene>
<keyword evidence="3" id="KW-1185">Reference proteome</keyword>
<evidence type="ECO:0000313" key="3">
    <source>
        <dbReference type="Proteomes" id="UP001295423"/>
    </source>
</evidence>
<comment type="caution">
    <text evidence="2">The sequence shown here is derived from an EMBL/GenBank/DDBJ whole genome shotgun (WGS) entry which is preliminary data.</text>
</comment>